<dbReference type="PROSITE" id="PS00094">
    <property type="entry name" value="C5_MTASE_1"/>
    <property type="match status" value="1"/>
</dbReference>
<evidence type="ECO:0000313" key="12">
    <source>
        <dbReference type="EMBL" id="KDQ19575.1"/>
    </source>
</evidence>
<evidence type="ECO:0000256" key="3">
    <source>
        <dbReference type="ARBA" id="ARBA00022603"/>
    </source>
</evidence>
<comment type="similarity">
    <text evidence="9">Belongs to the class I-like SAM-binding methyltransferase superfamily. C5-methyltransferase family.</text>
</comment>
<dbReference type="GO" id="GO:0003682">
    <property type="term" value="F:chromatin binding"/>
    <property type="evidence" value="ECO:0007669"/>
    <property type="project" value="InterPro"/>
</dbReference>
<feature type="compositionally biased region" description="Acidic residues" evidence="10">
    <location>
        <begin position="202"/>
        <end position="227"/>
    </location>
</feature>
<dbReference type="Gene3D" id="3.40.50.150">
    <property type="entry name" value="Vaccinia Virus protein VP39"/>
    <property type="match status" value="1"/>
</dbReference>
<evidence type="ECO:0000256" key="10">
    <source>
        <dbReference type="SAM" id="MobiDB-lite"/>
    </source>
</evidence>
<dbReference type="SMART" id="SM00439">
    <property type="entry name" value="BAH"/>
    <property type="match status" value="1"/>
</dbReference>
<keyword evidence="3 9" id="KW-0489">Methyltransferase</keyword>
<feature type="region of interest" description="Disordered" evidence="10">
    <location>
        <begin position="196"/>
        <end position="238"/>
    </location>
</feature>
<dbReference type="HOGENOM" id="CLU_008262_0_0_1"/>
<dbReference type="Gene3D" id="2.30.30.490">
    <property type="match status" value="1"/>
</dbReference>
<evidence type="ECO:0000256" key="8">
    <source>
        <dbReference type="ARBA" id="ARBA00023242"/>
    </source>
</evidence>
<feature type="compositionally biased region" description="Basic and acidic residues" evidence="10">
    <location>
        <begin position="229"/>
        <end position="238"/>
    </location>
</feature>
<dbReference type="InterPro" id="IPR001525">
    <property type="entry name" value="C5_MeTfrase"/>
</dbReference>
<evidence type="ECO:0000256" key="2">
    <source>
        <dbReference type="ARBA" id="ARBA00011975"/>
    </source>
</evidence>
<accession>A0A067MXZ3</accession>
<dbReference type="STRING" id="930990.A0A067MXZ3"/>
<keyword evidence="7" id="KW-0238">DNA-binding</keyword>
<dbReference type="GO" id="GO:0005634">
    <property type="term" value="C:nucleus"/>
    <property type="evidence" value="ECO:0007669"/>
    <property type="project" value="UniProtKB-SubCell"/>
</dbReference>
<dbReference type="GO" id="GO:0003886">
    <property type="term" value="F:DNA (cytosine-5-)-methyltransferase activity"/>
    <property type="evidence" value="ECO:0007669"/>
    <property type="project" value="UniProtKB-EC"/>
</dbReference>
<feature type="domain" description="BAH" evidence="11">
    <location>
        <begin position="541"/>
        <end position="679"/>
    </location>
</feature>
<feature type="region of interest" description="Disordered" evidence="10">
    <location>
        <begin position="1"/>
        <end position="149"/>
    </location>
</feature>
<dbReference type="Pfam" id="PF01426">
    <property type="entry name" value="BAH"/>
    <property type="match status" value="1"/>
</dbReference>
<dbReference type="Pfam" id="PF00145">
    <property type="entry name" value="DNA_methylase"/>
    <property type="match status" value="1"/>
</dbReference>
<comment type="subcellular location">
    <subcellularLocation>
        <location evidence="1">Nucleus</location>
    </subcellularLocation>
</comment>
<dbReference type="GO" id="GO:0032259">
    <property type="term" value="P:methylation"/>
    <property type="evidence" value="ECO:0007669"/>
    <property type="project" value="UniProtKB-KW"/>
</dbReference>
<dbReference type="SUPFAM" id="SSF53335">
    <property type="entry name" value="S-adenosyl-L-methionine-dependent methyltransferases"/>
    <property type="match status" value="1"/>
</dbReference>
<feature type="region of interest" description="Disordered" evidence="10">
    <location>
        <begin position="1043"/>
        <end position="1062"/>
    </location>
</feature>
<organism evidence="12 13">
    <name type="scientific">Botryobasidium botryosum (strain FD-172 SS1)</name>
    <dbReference type="NCBI Taxonomy" id="930990"/>
    <lineage>
        <taxon>Eukaryota</taxon>
        <taxon>Fungi</taxon>
        <taxon>Dikarya</taxon>
        <taxon>Basidiomycota</taxon>
        <taxon>Agaricomycotina</taxon>
        <taxon>Agaricomycetes</taxon>
        <taxon>Cantharellales</taxon>
        <taxon>Botryobasidiaceae</taxon>
        <taxon>Botryobasidium</taxon>
    </lineage>
</organism>
<feature type="active site" evidence="9">
    <location>
        <position position="870"/>
    </location>
</feature>
<evidence type="ECO:0000256" key="6">
    <source>
        <dbReference type="ARBA" id="ARBA00022737"/>
    </source>
</evidence>
<proteinExistence type="inferred from homology"/>
<name>A0A067MXZ3_BOTB1</name>
<feature type="region of interest" description="Disordered" evidence="10">
    <location>
        <begin position="1195"/>
        <end position="1214"/>
    </location>
</feature>
<feature type="compositionally biased region" description="Acidic residues" evidence="10">
    <location>
        <begin position="382"/>
        <end position="393"/>
    </location>
</feature>
<feature type="compositionally biased region" description="Low complexity" evidence="10">
    <location>
        <begin position="394"/>
        <end position="416"/>
    </location>
</feature>
<dbReference type="GO" id="GO:0044027">
    <property type="term" value="P:negative regulation of gene expression via chromosomal CpG island methylation"/>
    <property type="evidence" value="ECO:0007669"/>
    <property type="project" value="TreeGrafter"/>
</dbReference>
<sequence length="1214" mass="133183">MHPTTTSQKRLRSSSEHDPDAPPAPRYPSRRRITGEKGPGSGSAPHSGAQEIDRDAGAGRPRRRDDLSSALRGVTISPQSKRGGAGSSSKVTSTPGSRGAREIGQRTGDTRSLGKPAKNQARDVYTPSADDLPETSLDTDLTLDTEEDLKPTFTLDDFTVFDPANGNEMVSLREIFSSNAVGMRGKAREFEAVGVVKPIEANGDEDGDGGDEDDDDETLLGDDEAGDGDGGRDEEGVNRKAGNRVRLGAIWKYEVAVGSADPSIWLLTSVAWYKLVYPSPKYRPYYENLWLRHRLAHLVAASAARSKRLQLQYTREEAYTSFVDSLRVTPTCSDEVVEAVPVLGREMCEADVLKFQDYIIRQMKRAFKSLCTSPLVRAVEDLPADDNSSDSDSSDALVSDPSSPSSLDSESDNATRAPRRRARGRGKQSGSGNRRARPKPRPSEADILKKPNLTFVTPYIRRIAGQLFQKTLFVAGQEGEESDEDSEAEVVADFMAVDEGEGSDGDDGADIAKVEWIGDEIERNQVDRHRSYYASVKVGDTVYNVGDVVMVQPGDDNDTARVKNASSLSSTSPNRLANTKWFARIIALFETDDDDGDDTYYFHAQWFVHGSKTILQEAASPGELFLTSECDDCLLRSIEGACNLRWLQAQDSEPRSAVGNDFFCRFQYTADDASFLNSDTAAPDGRSECACCVQRDILECSADPIPNPDGSGGFIFKGTTYHVGECVYSVGDSYSVFRIGQIVKYDATHVWRQLQPTNSKVKWPIHTLAGSKLRALDLYSGAGGLSQGLEESGFIKSLWAVEISPAACASFQENHPDAAVYNQCANVLLQHIVEGATGSHEQLHALGTGESLPPLPKPGDCNLIVAGPPCPDFSGLNRFKSADNPRKTLFANALSWVDHFRPKYFLAENVVGLLYEPLKGRKTTVDVDDKTQGSIKWGYHKFILRALTGMGYQVRWSILHCGAYGAPQTRHRVVYWAAQQGVELPGFPLPAHAIPVSQHNKFMNLNLPTYGKAKVLQQEDGCAALPPVTVRDAIGDLPGFHWQNREDPDLLEPPPHPADLDSYSADLAKESASGPPNGTAYPSPPLNQYQYWIRSGATGITYHQTRCFQKTMVKRVINIPERANADHRDLPPDLSYRSYVSAHGAAPRNGQYQSAFSRVSWDGAFPTIVTNIGPSHRQGRCLHPSSRFRSKEEYLLSGNAHAHKDSRTPTYSNR</sequence>
<dbReference type="PANTHER" id="PTHR10629">
    <property type="entry name" value="CYTOSINE-SPECIFIC METHYLTRANSFERASE"/>
    <property type="match status" value="1"/>
</dbReference>
<keyword evidence="4 9" id="KW-0808">Transferase</keyword>
<feature type="compositionally biased region" description="Basic residues" evidence="10">
    <location>
        <begin position="417"/>
        <end position="426"/>
    </location>
</feature>
<dbReference type="PANTHER" id="PTHR10629:SF52">
    <property type="entry name" value="DNA (CYTOSINE-5)-METHYLTRANSFERASE 1"/>
    <property type="match status" value="1"/>
</dbReference>
<protein>
    <recommendedName>
        <fullName evidence="2">DNA (cytosine-5-)-methyltransferase</fullName>
        <ecNumber evidence="2">2.1.1.37</ecNumber>
    </recommendedName>
</protein>
<dbReference type="Proteomes" id="UP000027195">
    <property type="component" value="Unassembled WGS sequence"/>
</dbReference>
<dbReference type="InterPro" id="IPR050390">
    <property type="entry name" value="C5-Methyltransferase"/>
</dbReference>
<dbReference type="GO" id="GO:0003677">
    <property type="term" value="F:DNA binding"/>
    <property type="evidence" value="ECO:0007669"/>
    <property type="project" value="UniProtKB-KW"/>
</dbReference>
<evidence type="ECO:0000256" key="7">
    <source>
        <dbReference type="ARBA" id="ARBA00023125"/>
    </source>
</evidence>
<dbReference type="InterPro" id="IPR018117">
    <property type="entry name" value="C5_DNA_meth_AS"/>
</dbReference>
<dbReference type="InParanoid" id="A0A067MXZ3"/>
<dbReference type="PROSITE" id="PS51038">
    <property type="entry name" value="BAH"/>
    <property type="match status" value="1"/>
</dbReference>
<dbReference type="PRINTS" id="PR00105">
    <property type="entry name" value="C5METTRFRASE"/>
</dbReference>
<feature type="region of interest" description="Disordered" evidence="10">
    <location>
        <begin position="382"/>
        <end position="448"/>
    </location>
</feature>
<dbReference type="InterPro" id="IPR001025">
    <property type="entry name" value="BAH_dom"/>
</dbReference>
<dbReference type="InterPro" id="IPR022702">
    <property type="entry name" value="Cytosine_MeTrfase1_RFD"/>
</dbReference>
<gene>
    <name evidence="12" type="ORF">BOTBODRAFT_143057</name>
</gene>
<evidence type="ECO:0000256" key="5">
    <source>
        <dbReference type="ARBA" id="ARBA00022691"/>
    </source>
</evidence>
<feature type="compositionally biased region" description="Basic and acidic residues" evidence="10">
    <location>
        <begin position="51"/>
        <end position="67"/>
    </location>
</feature>
<dbReference type="EMBL" id="KL198019">
    <property type="protein sequence ID" value="KDQ19575.1"/>
    <property type="molecule type" value="Genomic_DNA"/>
</dbReference>
<keyword evidence="13" id="KW-1185">Reference proteome</keyword>
<evidence type="ECO:0000256" key="4">
    <source>
        <dbReference type="ARBA" id="ARBA00022679"/>
    </source>
</evidence>
<reference evidence="13" key="1">
    <citation type="journal article" date="2014" name="Proc. Natl. Acad. Sci. U.S.A.">
        <title>Extensive sampling of basidiomycete genomes demonstrates inadequacy of the white-rot/brown-rot paradigm for wood decay fungi.</title>
        <authorList>
            <person name="Riley R."/>
            <person name="Salamov A.A."/>
            <person name="Brown D.W."/>
            <person name="Nagy L.G."/>
            <person name="Floudas D."/>
            <person name="Held B.W."/>
            <person name="Levasseur A."/>
            <person name="Lombard V."/>
            <person name="Morin E."/>
            <person name="Otillar R."/>
            <person name="Lindquist E.A."/>
            <person name="Sun H."/>
            <person name="LaButti K.M."/>
            <person name="Schmutz J."/>
            <person name="Jabbour D."/>
            <person name="Luo H."/>
            <person name="Baker S.E."/>
            <person name="Pisabarro A.G."/>
            <person name="Walton J.D."/>
            <person name="Blanchette R.A."/>
            <person name="Henrissat B."/>
            <person name="Martin F."/>
            <person name="Cullen D."/>
            <person name="Hibbett D.S."/>
            <person name="Grigoriev I.V."/>
        </authorList>
    </citation>
    <scope>NUCLEOTIDE SEQUENCE [LARGE SCALE GENOMIC DNA]</scope>
    <source>
        <strain evidence="13">FD-172 SS1</strain>
    </source>
</reference>
<evidence type="ECO:0000313" key="13">
    <source>
        <dbReference type="Proteomes" id="UP000027195"/>
    </source>
</evidence>
<dbReference type="InterPro" id="IPR029063">
    <property type="entry name" value="SAM-dependent_MTases_sf"/>
</dbReference>
<dbReference type="InterPro" id="IPR043151">
    <property type="entry name" value="BAH_sf"/>
</dbReference>
<evidence type="ECO:0000256" key="9">
    <source>
        <dbReference type="PROSITE-ProRule" id="PRU01016"/>
    </source>
</evidence>
<evidence type="ECO:0000256" key="1">
    <source>
        <dbReference type="ARBA" id="ARBA00004123"/>
    </source>
</evidence>
<evidence type="ECO:0000259" key="11">
    <source>
        <dbReference type="PROSITE" id="PS51038"/>
    </source>
</evidence>
<keyword evidence="8" id="KW-0539">Nucleus</keyword>
<dbReference type="PROSITE" id="PS51679">
    <property type="entry name" value="SAM_MT_C5"/>
    <property type="match status" value="1"/>
</dbReference>
<dbReference type="Gene3D" id="3.90.120.10">
    <property type="entry name" value="DNA Methylase, subunit A, domain 2"/>
    <property type="match status" value="2"/>
</dbReference>
<feature type="compositionally biased region" description="Polar residues" evidence="10">
    <location>
        <begin position="87"/>
        <end position="96"/>
    </location>
</feature>
<dbReference type="AlphaFoldDB" id="A0A067MXZ3"/>
<keyword evidence="5 9" id="KW-0949">S-adenosyl-L-methionine</keyword>
<dbReference type="Pfam" id="PF12047">
    <property type="entry name" value="DNMT1-RFD"/>
    <property type="match status" value="1"/>
</dbReference>
<dbReference type="EC" id="2.1.1.37" evidence="2"/>
<dbReference type="OrthoDB" id="5376140at2759"/>
<keyword evidence="6" id="KW-0677">Repeat</keyword>